<keyword evidence="7" id="KW-0472">Membrane</keyword>
<keyword evidence="6" id="KW-0349">Heme</keyword>
<dbReference type="InterPro" id="IPR001128">
    <property type="entry name" value="Cyt_P450"/>
</dbReference>
<evidence type="ECO:0000256" key="4">
    <source>
        <dbReference type="ARBA" id="ARBA00023002"/>
    </source>
</evidence>
<dbReference type="GO" id="GO:0020037">
    <property type="term" value="F:heme binding"/>
    <property type="evidence" value="ECO:0007669"/>
    <property type="project" value="InterPro"/>
</dbReference>
<keyword evidence="6" id="KW-0503">Monooxygenase</keyword>
<dbReference type="GO" id="GO:0005506">
    <property type="term" value="F:iron ion binding"/>
    <property type="evidence" value="ECO:0007669"/>
    <property type="project" value="InterPro"/>
</dbReference>
<evidence type="ECO:0000256" key="5">
    <source>
        <dbReference type="ARBA" id="ARBA00023004"/>
    </source>
</evidence>
<gene>
    <name evidence="8" type="ORF">NP233_g741</name>
</gene>
<reference evidence="8" key="1">
    <citation type="submission" date="2022-07" db="EMBL/GenBank/DDBJ databases">
        <title>Genome Sequence of Leucocoprinus birnbaumii.</title>
        <authorList>
            <person name="Buettner E."/>
        </authorList>
    </citation>
    <scope>NUCLEOTIDE SEQUENCE</scope>
    <source>
        <strain evidence="8">VT141</strain>
    </source>
</reference>
<dbReference type="PANTHER" id="PTHR46206">
    <property type="entry name" value="CYTOCHROME P450"/>
    <property type="match status" value="1"/>
</dbReference>
<accession>A0AAD5W3Q0</accession>
<protein>
    <recommendedName>
        <fullName evidence="10">Cytochrome P450</fullName>
    </recommendedName>
</protein>
<dbReference type="GO" id="GO:0016705">
    <property type="term" value="F:oxidoreductase activity, acting on paired donors, with incorporation or reduction of molecular oxygen"/>
    <property type="evidence" value="ECO:0007669"/>
    <property type="project" value="InterPro"/>
</dbReference>
<comment type="similarity">
    <text evidence="2 6">Belongs to the cytochrome P450 family.</text>
</comment>
<comment type="caution">
    <text evidence="8">The sequence shown here is derived from an EMBL/GenBank/DDBJ whole genome shotgun (WGS) entry which is preliminary data.</text>
</comment>
<keyword evidence="3 6" id="KW-0479">Metal-binding</keyword>
<evidence type="ECO:0008006" key="10">
    <source>
        <dbReference type="Google" id="ProtNLM"/>
    </source>
</evidence>
<keyword evidence="7" id="KW-0812">Transmembrane</keyword>
<dbReference type="GO" id="GO:0004497">
    <property type="term" value="F:monooxygenase activity"/>
    <property type="evidence" value="ECO:0007669"/>
    <property type="project" value="UniProtKB-KW"/>
</dbReference>
<organism evidence="8 9">
    <name type="scientific">Leucocoprinus birnbaumii</name>
    <dbReference type="NCBI Taxonomy" id="56174"/>
    <lineage>
        <taxon>Eukaryota</taxon>
        <taxon>Fungi</taxon>
        <taxon>Dikarya</taxon>
        <taxon>Basidiomycota</taxon>
        <taxon>Agaricomycotina</taxon>
        <taxon>Agaricomycetes</taxon>
        <taxon>Agaricomycetidae</taxon>
        <taxon>Agaricales</taxon>
        <taxon>Agaricineae</taxon>
        <taxon>Agaricaceae</taxon>
        <taxon>Leucocoprinus</taxon>
    </lineage>
</organism>
<evidence type="ECO:0000313" key="8">
    <source>
        <dbReference type="EMBL" id="KAJ3575987.1"/>
    </source>
</evidence>
<evidence type="ECO:0000256" key="1">
    <source>
        <dbReference type="ARBA" id="ARBA00001971"/>
    </source>
</evidence>
<evidence type="ECO:0000256" key="7">
    <source>
        <dbReference type="SAM" id="Phobius"/>
    </source>
</evidence>
<dbReference type="InterPro" id="IPR036396">
    <property type="entry name" value="Cyt_P450_sf"/>
</dbReference>
<keyword evidence="4 6" id="KW-0560">Oxidoreductase</keyword>
<dbReference type="PROSITE" id="PS00086">
    <property type="entry name" value="CYTOCHROME_P450"/>
    <property type="match status" value="1"/>
</dbReference>
<dbReference type="EMBL" id="JANIEX010000022">
    <property type="protein sequence ID" value="KAJ3575987.1"/>
    <property type="molecule type" value="Genomic_DNA"/>
</dbReference>
<evidence type="ECO:0000313" key="9">
    <source>
        <dbReference type="Proteomes" id="UP001213000"/>
    </source>
</evidence>
<comment type="cofactor">
    <cofactor evidence="1">
        <name>heme</name>
        <dbReference type="ChEBI" id="CHEBI:30413"/>
    </cofactor>
</comment>
<dbReference type="Pfam" id="PF00067">
    <property type="entry name" value="p450"/>
    <property type="match status" value="1"/>
</dbReference>
<keyword evidence="9" id="KW-1185">Reference proteome</keyword>
<dbReference type="CDD" id="cd11041">
    <property type="entry name" value="CYP503A1-like"/>
    <property type="match status" value="1"/>
</dbReference>
<name>A0AAD5W3Q0_9AGAR</name>
<feature type="transmembrane region" description="Helical" evidence="7">
    <location>
        <begin position="13"/>
        <end position="31"/>
    </location>
</feature>
<keyword evidence="5 6" id="KW-0408">Iron</keyword>
<keyword evidence="7" id="KW-1133">Transmembrane helix</keyword>
<sequence length="534" mass="60380">MAEGDFSTEGEESFLLAYLSLFGGIVYFLWLRRDKTNYDGIPSVGFSGPVLSFVTALRWMRDQNGVVEEGYAKFPNRIFRYPTLTRWIVVVAGSKYVEELRKAPEDEISASDAMKETLGVPSTISSKLLTDPELKALLGSQLTRKLQDFLPDIQSVASELMKTLIPSEEDDWKYIDEHSTMMCICIQAVNRALLGANLSRDPQFIEQISTFLQSTDRYTSKSRRLPKILQPLYIIMFTSVPQVKRRLRAMLADTPADTHRIDIGEDFPPDDMITWFNGREIESEMPLDELVDHVLLVNYLAVYPMIQVMSQVLRKLATLPDSRRSLRKEAEEATKHGVWTKASVDRMHKIDSFLKETMRLDTNALSPFFPTLTMSRKCRRPITFSDGTTVPHGALLFVGSQLLHTDSRYYRNPKVFEPLRFIPPQRTSSSPLISPASSSESQSSLSSWASSSSATLLPVSLTLPATSSKFLAWGHGKHACPGRFFAASVMKVMLAQFILEFDIRPPPVHDISSTSNSSESAKMLPWIEIRRYQH</sequence>
<dbReference type="InterPro" id="IPR017972">
    <property type="entry name" value="Cyt_P450_CS"/>
</dbReference>
<dbReference type="Gene3D" id="1.10.630.10">
    <property type="entry name" value="Cytochrome P450"/>
    <property type="match status" value="1"/>
</dbReference>
<dbReference type="Proteomes" id="UP001213000">
    <property type="component" value="Unassembled WGS sequence"/>
</dbReference>
<dbReference type="SUPFAM" id="SSF48264">
    <property type="entry name" value="Cytochrome P450"/>
    <property type="match status" value="1"/>
</dbReference>
<evidence type="ECO:0000256" key="3">
    <source>
        <dbReference type="ARBA" id="ARBA00022723"/>
    </source>
</evidence>
<dbReference type="AlphaFoldDB" id="A0AAD5W3Q0"/>
<evidence type="ECO:0000256" key="2">
    <source>
        <dbReference type="ARBA" id="ARBA00010617"/>
    </source>
</evidence>
<evidence type="ECO:0000256" key="6">
    <source>
        <dbReference type="RuleBase" id="RU000461"/>
    </source>
</evidence>
<proteinExistence type="inferred from homology"/>